<name>A0ABY7GFG4_9GAMM</name>
<feature type="transmembrane region" description="Helical" evidence="1">
    <location>
        <begin position="45"/>
        <end position="65"/>
    </location>
</feature>
<protein>
    <submittedName>
        <fullName evidence="2">Uncharacterized protein</fullName>
    </submittedName>
</protein>
<sequence>MLKAMLYAILGIFALGMLLFVAGFAGWQLGMMAVAGFVYPVAGKVILLAFASMLVVLIALLLQAMGRGLSIYFRREAVAMRRVSMLQIRQQDARQRLFLEKRQLHYQMHLKRQRLLAANDKKHRSQLFKVISTELQHHAAPGKRKALEKDLKHHHQQSNPQAMLALRAQLPCRS</sequence>
<keyword evidence="3" id="KW-1185">Reference proteome</keyword>
<feature type="transmembrane region" description="Helical" evidence="1">
    <location>
        <begin position="7"/>
        <end position="39"/>
    </location>
</feature>
<proteinExistence type="predicted"/>
<evidence type="ECO:0000313" key="2">
    <source>
        <dbReference type="EMBL" id="WAR43989.1"/>
    </source>
</evidence>
<dbReference type="Proteomes" id="UP001162780">
    <property type="component" value="Chromosome"/>
</dbReference>
<organism evidence="2 3">
    <name type="scientific">Methylomonas rapida</name>
    <dbReference type="NCBI Taxonomy" id="2963939"/>
    <lineage>
        <taxon>Bacteria</taxon>
        <taxon>Pseudomonadati</taxon>
        <taxon>Pseudomonadota</taxon>
        <taxon>Gammaproteobacteria</taxon>
        <taxon>Methylococcales</taxon>
        <taxon>Methylococcaceae</taxon>
        <taxon>Methylomonas</taxon>
    </lineage>
</organism>
<evidence type="ECO:0000313" key="3">
    <source>
        <dbReference type="Proteomes" id="UP001162780"/>
    </source>
</evidence>
<keyword evidence="1" id="KW-0812">Transmembrane</keyword>
<keyword evidence="1" id="KW-1133">Transmembrane helix</keyword>
<evidence type="ECO:0000256" key="1">
    <source>
        <dbReference type="SAM" id="Phobius"/>
    </source>
</evidence>
<keyword evidence="1" id="KW-0472">Membrane</keyword>
<gene>
    <name evidence="2" type="ORF">NM686_016665</name>
</gene>
<dbReference type="RefSeq" id="WP_255188978.1">
    <property type="nucleotide sequence ID" value="NZ_CP113517.1"/>
</dbReference>
<dbReference type="EMBL" id="CP113517">
    <property type="protein sequence ID" value="WAR43989.1"/>
    <property type="molecule type" value="Genomic_DNA"/>
</dbReference>
<reference evidence="2" key="1">
    <citation type="submission" date="2022-11" db="EMBL/GenBank/DDBJ databases">
        <title>Methylomonas rapida sp. nov., Carotenoid-Producing Obligate Methanotrophs with High Growth Characteristics and Biotechnological Potential.</title>
        <authorList>
            <person name="Tikhonova E.N."/>
            <person name="Suleimanov R.Z."/>
            <person name="Miroshnikov K."/>
            <person name="Oshkin I.Y."/>
            <person name="Belova S.E."/>
            <person name="Danilova O.V."/>
            <person name="Ashikhmin A."/>
            <person name="Konopkin A."/>
            <person name="But S.Y."/>
            <person name="Khmelenina V.N."/>
            <person name="Kuznetsov N."/>
            <person name="Pimenov N.V."/>
            <person name="Dedysh S.N."/>
        </authorList>
    </citation>
    <scope>NUCLEOTIDE SEQUENCE</scope>
    <source>
        <strain evidence="2">MP1</strain>
    </source>
</reference>
<accession>A0ABY7GFG4</accession>